<sequence>MACAAPAPASWEDRTAVDVKDLIPSYERLSALEDLDDLLTVAAEVAADTLGFDRAVVAAVADGRVGRVVGASPAGEELRAGLLAGRTRLWTDDDSGGPPVLPTTLPPGLRPGLGLGRHIWAWVAPDDRPLALLIADGRAAPIRAGDRTAARNVAAVVGIAVERVVLRRRSRAFAADVSAFGVLARGMSREVLDGEPTLPAGPDSGRDAMAALPDVALLARLTPQERRVAVLLGEGRTNAAIGELLLLAPDTVKAHVGRIRRKLGASTRVEAIALLLGTPRA</sequence>
<dbReference type="PROSITE" id="PS50043">
    <property type="entry name" value="HTH_LUXR_2"/>
    <property type="match status" value="1"/>
</dbReference>
<dbReference type="EMBL" id="CP114014">
    <property type="protein sequence ID" value="XAY07702.1"/>
    <property type="molecule type" value="Genomic_DNA"/>
</dbReference>
<evidence type="ECO:0000313" key="5">
    <source>
        <dbReference type="EMBL" id="XAY07702.1"/>
    </source>
</evidence>
<dbReference type="InterPro" id="IPR036388">
    <property type="entry name" value="WH-like_DNA-bd_sf"/>
</dbReference>
<dbReference type="InterPro" id="IPR000792">
    <property type="entry name" value="Tscrpt_reg_LuxR_C"/>
</dbReference>
<dbReference type="AlphaFoldDB" id="A0AAU7B272"/>
<evidence type="ECO:0000256" key="3">
    <source>
        <dbReference type="ARBA" id="ARBA00023163"/>
    </source>
</evidence>
<keyword evidence="2" id="KW-0238">DNA-binding</keyword>
<keyword evidence="3" id="KW-0804">Transcription</keyword>
<proteinExistence type="predicted"/>
<dbReference type="KEGG" id="parq:DSM112329_04590"/>
<dbReference type="InterPro" id="IPR016032">
    <property type="entry name" value="Sig_transdc_resp-reg_C-effctor"/>
</dbReference>
<organism evidence="5">
    <name type="scientific">Paraconexibacter sp. AEG42_29</name>
    <dbReference type="NCBI Taxonomy" id="2997339"/>
    <lineage>
        <taxon>Bacteria</taxon>
        <taxon>Bacillati</taxon>
        <taxon>Actinomycetota</taxon>
        <taxon>Thermoleophilia</taxon>
        <taxon>Solirubrobacterales</taxon>
        <taxon>Paraconexibacteraceae</taxon>
        <taxon>Paraconexibacter</taxon>
    </lineage>
</organism>
<reference evidence="5" key="1">
    <citation type="submission" date="2022-12" db="EMBL/GenBank/DDBJ databases">
        <title>Paraconexibacter alkalitolerans sp. nov. and Baekduia alba sp. nov., isolated from soil and emended description of the genera Paraconexibacter (Chun et al., 2020) and Baekduia (An et al., 2020).</title>
        <authorList>
            <person name="Vieira S."/>
            <person name="Huber K.J."/>
            <person name="Geppert A."/>
            <person name="Wolf J."/>
            <person name="Neumann-Schaal M."/>
            <person name="Muesken M."/>
            <person name="Overmann J."/>
        </authorList>
    </citation>
    <scope>NUCLEOTIDE SEQUENCE</scope>
    <source>
        <strain evidence="5">AEG42_29</strain>
    </source>
</reference>
<dbReference type="GO" id="GO:0006355">
    <property type="term" value="P:regulation of DNA-templated transcription"/>
    <property type="evidence" value="ECO:0007669"/>
    <property type="project" value="InterPro"/>
</dbReference>
<dbReference type="SUPFAM" id="SSF55781">
    <property type="entry name" value="GAF domain-like"/>
    <property type="match status" value="1"/>
</dbReference>
<dbReference type="PRINTS" id="PR00038">
    <property type="entry name" value="HTHLUXR"/>
</dbReference>
<dbReference type="SMART" id="SM00421">
    <property type="entry name" value="HTH_LUXR"/>
    <property type="match status" value="1"/>
</dbReference>
<gene>
    <name evidence="5" type="ORF">DSM112329_04590</name>
</gene>
<feature type="domain" description="HTH luxR-type" evidence="4">
    <location>
        <begin position="214"/>
        <end position="279"/>
    </location>
</feature>
<dbReference type="Gene3D" id="1.10.10.10">
    <property type="entry name" value="Winged helix-like DNA-binding domain superfamily/Winged helix DNA-binding domain"/>
    <property type="match status" value="1"/>
</dbReference>
<dbReference type="PROSITE" id="PS00622">
    <property type="entry name" value="HTH_LUXR_1"/>
    <property type="match status" value="1"/>
</dbReference>
<keyword evidence="1" id="KW-0805">Transcription regulation</keyword>
<evidence type="ECO:0000256" key="1">
    <source>
        <dbReference type="ARBA" id="ARBA00023015"/>
    </source>
</evidence>
<dbReference type="GO" id="GO:0003677">
    <property type="term" value="F:DNA binding"/>
    <property type="evidence" value="ECO:0007669"/>
    <property type="project" value="UniProtKB-KW"/>
</dbReference>
<protein>
    <recommendedName>
        <fullName evidence="4">HTH luxR-type domain-containing protein</fullName>
    </recommendedName>
</protein>
<evidence type="ECO:0000259" key="4">
    <source>
        <dbReference type="PROSITE" id="PS50043"/>
    </source>
</evidence>
<dbReference type="PANTHER" id="PTHR44688">
    <property type="entry name" value="DNA-BINDING TRANSCRIPTIONAL ACTIVATOR DEVR_DOSR"/>
    <property type="match status" value="1"/>
</dbReference>
<dbReference type="PANTHER" id="PTHR44688:SF16">
    <property type="entry name" value="DNA-BINDING TRANSCRIPTIONAL ACTIVATOR DEVR_DOSR"/>
    <property type="match status" value="1"/>
</dbReference>
<dbReference type="CDD" id="cd06170">
    <property type="entry name" value="LuxR_C_like"/>
    <property type="match status" value="1"/>
</dbReference>
<dbReference type="Pfam" id="PF00196">
    <property type="entry name" value="GerE"/>
    <property type="match status" value="1"/>
</dbReference>
<accession>A0AAU7B272</accession>
<evidence type="ECO:0000256" key="2">
    <source>
        <dbReference type="ARBA" id="ARBA00023125"/>
    </source>
</evidence>
<dbReference type="SUPFAM" id="SSF46894">
    <property type="entry name" value="C-terminal effector domain of the bipartite response regulators"/>
    <property type="match status" value="1"/>
</dbReference>
<name>A0AAU7B272_9ACTN</name>